<feature type="transmembrane region" description="Helical" evidence="1">
    <location>
        <begin position="12"/>
        <end position="36"/>
    </location>
</feature>
<dbReference type="Proteomes" id="UP000075806">
    <property type="component" value="Unassembled WGS sequence"/>
</dbReference>
<accession>A0A161PCP2</accession>
<evidence type="ECO:0000313" key="3">
    <source>
        <dbReference type="Proteomes" id="UP000075806"/>
    </source>
</evidence>
<feature type="transmembrane region" description="Helical" evidence="1">
    <location>
        <begin position="112"/>
        <end position="134"/>
    </location>
</feature>
<dbReference type="EMBL" id="LTAO01000019">
    <property type="protein sequence ID" value="KYG30502.1"/>
    <property type="molecule type" value="Genomic_DNA"/>
</dbReference>
<dbReference type="RefSeq" id="WP_061948972.1">
    <property type="nucleotide sequence ID" value="NZ_LTAO01000019.1"/>
</dbReference>
<keyword evidence="1" id="KW-0472">Membrane</keyword>
<comment type="caution">
    <text evidence="2">The sequence shown here is derived from an EMBL/GenBank/DDBJ whole genome shotgun (WGS) entry which is preliminary data.</text>
</comment>
<feature type="transmembrane region" description="Helical" evidence="1">
    <location>
        <begin position="78"/>
        <end position="100"/>
    </location>
</feature>
<name>A0A161PCP2_9BACI</name>
<feature type="transmembrane region" description="Helical" evidence="1">
    <location>
        <begin position="48"/>
        <end position="66"/>
    </location>
</feature>
<dbReference type="OrthoDB" id="2609546at2"/>
<keyword evidence="1" id="KW-1133">Transmembrane helix</keyword>
<keyword evidence="1" id="KW-0812">Transmembrane</keyword>
<proteinExistence type="predicted"/>
<dbReference type="AlphaFoldDB" id="A0A161PCP2"/>
<protein>
    <submittedName>
        <fullName evidence="2">Uncharacterized protein</fullName>
    </submittedName>
</protein>
<dbReference type="STRING" id="519424.AZF04_19680"/>
<reference evidence="2" key="1">
    <citation type="submission" date="2016-02" db="EMBL/GenBank/DDBJ databases">
        <title>Genome sequence of Bacillus trypoxylicola KCTC 13244(T).</title>
        <authorList>
            <person name="Jeong H."/>
            <person name="Park S.-H."/>
            <person name="Choi S.-K."/>
        </authorList>
    </citation>
    <scope>NUCLEOTIDE SEQUENCE [LARGE SCALE GENOMIC DNA]</scope>
    <source>
        <strain evidence="2">KCTC 13244</strain>
    </source>
</reference>
<organism evidence="2 3">
    <name type="scientific">Alkalihalobacillus trypoxylicola</name>
    <dbReference type="NCBI Taxonomy" id="519424"/>
    <lineage>
        <taxon>Bacteria</taxon>
        <taxon>Bacillati</taxon>
        <taxon>Bacillota</taxon>
        <taxon>Bacilli</taxon>
        <taxon>Bacillales</taxon>
        <taxon>Bacillaceae</taxon>
        <taxon>Alkalihalobacillus</taxon>
    </lineage>
</organism>
<evidence type="ECO:0000313" key="2">
    <source>
        <dbReference type="EMBL" id="KYG30502.1"/>
    </source>
</evidence>
<sequence length="150" mass="17398">MKSKLLKIIHGFFYLFFFFIVITLIAGPFFVIREIITMLSTGIPSGTDYFFIIGFCSLILFVSISVKRYHWIYEKFPILWPALQMGLFMFIAFGLGATFINAWAENNIPTKSLALFLSVLSFLVARALMSYWFYRYPAAAPFNSRRISHE</sequence>
<gene>
    <name evidence="2" type="ORF">AZF04_19680</name>
</gene>
<keyword evidence="3" id="KW-1185">Reference proteome</keyword>
<evidence type="ECO:0000256" key="1">
    <source>
        <dbReference type="SAM" id="Phobius"/>
    </source>
</evidence>